<reference evidence="1" key="2">
    <citation type="journal article" date="2015" name="Data Brief">
        <title>Shoot transcriptome of the giant reed, Arundo donax.</title>
        <authorList>
            <person name="Barrero R.A."/>
            <person name="Guerrero F.D."/>
            <person name="Moolhuijzen P."/>
            <person name="Goolsby J.A."/>
            <person name="Tidwell J."/>
            <person name="Bellgard S.E."/>
            <person name="Bellgard M.I."/>
        </authorList>
    </citation>
    <scope>NUCLEOTIDE SEQUENCE</scope>
    <source>
        <tissue evidence="1">Shoot tissue taken approximately 20 cm above the soil surface</tissue>
    </source>
</reference>
<protein>
    <submittedName>
        <fullName evidence="1">Uncharacterized protein</fullName>
    </submittedName>
</protein>
<name>A0A0A9EDJ9_ARUDO</name>
<evidence type="ECO:0000313" key="1">
    <source>
        <dbReference type="EMBL" id="JAD98106.1"/>
    </source>
</evidence>
<sequence>MVLVERRPDRRPGLPFSP</sequence>
<dbReference type="AlphaFoldDB" id="A0A0A9EDJ9"/>
<organism evidence="1">
    <name type="scientific">Arundo donax</name>
    <name type="common">Giant reed</name>
    <name type="synonym">Donax arundinaceus</name>
    <dbReference type="NCBI Taxonomy" id="35708"/>
    <lineage>
        <taxon>Eukaryota</taxon>
        <taxon>Viridiplantae</taxon>
        <taxon>Streptophyta</taxon>
        <taxon>Embryophyta</taxon>
        <taxon>Tracheophyta</taxon>
        <taxon>Spermatophyta</taxon>
        <taxon>Magnoliopsida</taxon>
        <taxon>Liliopsida</taxon>
        <taxon>Poales</taxon>
        <taxon>Poaceae</taxon>
        <taxon>PACMAD clade</taxon>
        <taxon>Arundinoideae</taxon>
        <taxon>Arundineae</taxon>
        <taxon>Arundo</taxon>
    </lineage>
</organism>
<dbReference type="EMBL" id="GBRH01199789">
    <property type="protein sequence ID" value="JAD98106.1"/>
    <property type="molecule type" value="Transcribed_RNA"/>
</dbReference>
<accession>A0A0A9EDJ9</accession>
<proteinExistence type="predicted"/>
<reference evidence="1" key="1">
    <citation type="submission" date="2014-09" db="EMBL/GenBank/DDBJ databases">
        <authorList>
            <person name="Magalhaes I.L.F."/>
            <person name="Oliveira U."/>
            <person name="Santos F.R."/>
            <person name="Vidigal T.H.D.A."/>
            <person name="Brescovit A.D."/>
            <person name="Santos A.J."/>
        </authorList>
    </citation>
    <scope>NUCLEOTIDE SEQUENCE</scope>
    <source>
        <tissue evidence="1">Shoot tissue taken approximately 20 cm above the soil surface</tissue>
    </source>
</reference>